<feature type="region of interest" description="Disordered" evidence="2">
    <location>
        <begin position="196"/>
        <end position="223"/>
    </location>
</feature>
<name>A0A072PL53_9EURO</name>
<feature type="compositionally biased region" description="Polar residues" evidence="2">
    <location>
        <begin position="1086"/>
        <end position="1110"/>
    </location>
</feature>
<reference evidence="3 4" key="1">
    <citation type="submission" date="2013-03" db="EMBL/GenBank/DDBJ databases">
        <title>The Genome Sequence of Exophiala aquamarina CBS 119918.</title>
        <authorList>
            <consortium name="The Broad Institute Genomics Platform"/>
            <person name="Cuomo C."/>
            <person name="de Hoog S."/>
            <person name="Gorbushina A."/>
            <person name="Walker B."/>
            <person name="Young S.K."/>
            <person name="Zeng Q."/>
            <person name="Gargeya S."/>
            <person name="Fitzgerald M."/>
            <person name="Haas B."/>
            <person name="Abouelleil A."/>
            <person name="Allen A.W."/>
            <person name="Alvarado L."/>
            <person name="Arachchi H.M."/>
            <person name="Berlin A.M."/>
            <person name="Chapman S.B."/>
            <person name="Gainer-Dewar J."/>
            <person name="Goldberg J."/>
            <person name="Griggs A."/>
            <person name="Gujja S."/>
            <person name="Hansen M."/>
            <person name="Howarth C."/>
            <person name="Imamovic A."/>
            <person name="Ireland A."/>
            <person name="Larimer J."/>
            <person name="McCowan C."/>
            <person name="Murphy C."/>
            <person name="Pearson M."/>
            <person name="Poon T.W."/>
            <person name="Priest M."/>
            <person name="Roberts A."/>
            <person name="Saif S."/>
            <person name="Shea T."/>
            <person name="Sisk P."/>
            <person name="Sykes S."/>
            <person name="Wortman J."/>
            <person name="Nusbaum C."/>
            <person name="Birren B."/>
        </authorList>
    </citation>
    <scope>NUCLEOTIDE SEQUENCE [LARGE SCALE GENOMIC DNA]</scope>
    <source>
        <strain evidence="3 4">CBS 119918</strain>
    </source>
</reference>
<feature type="coiled-coil region" evidence="1">
    <location>
        <begin position="46"/>
        <end position="80"/>
    </location>
</feature>
<dbReference type="GeneID" id="25279860"/>
<dbReference type="RefSeq" id="XP_013262673.1">
    <property type="nucleotide sequence ID" value="XM_013407219.1"/>
</dbReference>
<evidence type="ECO:0000313" key="4">
    <source>
        <dbReference type="Proteomes" id="UP000027920"/>
    </source>
</evidence>
<comment type="caution">
    <text evidence="3">The sequence shown here is derived from an EMBL/GenBank/DDBJ whole genome shotgun (WGS) entry which is preliminary data.</text>
</comment>
<evidence type="ECO:0000313" key="3">
    <source>
        <dbReference type="EMBL" id="KEF60083.1"/>
    </source>
</evidence>
<feature type="non-terminal residue" evidence="3">
    <location>
        <position position="1262"/>
    </location>
</feature>
<proteinExistence type="predicted"/>
<dbReference type="AlphaFoldDB" id="A0A072PL53"/>
<accession>A0A072PL53</accession>
<keyword evidence="4" id="KW-1185">Reference proteome</keyword>
<dbReference type="EMBL" id="AMGV01000003">
    <property type="protein sequence ID" value="KEF60083.1"/>
    <property type="molecule type" value="Genomic_DNA"/>
</dbReference>
<feature type="compositionally biased region" description="Low complexity" evidence="2">
    <location>
        <begin position="1119"/>
        <end position="1146"/>
    </location>
</feature>
<dbReference type="HOGENOM" id="CLU_261162_0_0_1"/>
<evidence type="ECO:0000256" key="1">
    <source>
        <dbReference type="SAM" id="Coils"/>
    </source>
</evidence>
<evidence type="ECO:0000256" key="2">
    <source>
        <dbReference type="SAM" id="MobiDB-lite"/>
    </source>
</evidence>
<gene>
    <name evidence="3" type="ORF">A1O9_04933</name>
</gene>
<feature type="region of interest" description="Disordered" evidence="2">
    <location>
        <begin position="1239"/>
        <end position="1262"/>
    </location>
</feature>
<feature type="region of interest" description="Disordered" evidence="2">
    <location>
        <begin position="1086"/>
        <end position="1146"/>
    </location>
</feature>
<dbReference type="Proteomes" id="UP000027920">
    <property type="component" value="Unassembled WGS sequence"/>
</dbReference>
<dbReference type="OrthoDB" id="4144201at2759"/>
<keyword evidence="1" id="KW-0175">Coiled coil</keyword>
<organism evidence="3 4">
    <name type="scientific">Exophiala aquamarina CBS 119918</name>
    <dbReference type="NCBI Taxonomy" id="1182545"/>
    <lineage>
        <taxon>Eukaryota</taxon>
        <taxon>Fungi</taxon>
        <taxon>Dikarya</taxon>
        <taxon>Ascomycota</taxon>
        <taxon>Pezizomycotina</taxon>
        <taxon>Eurotiomycetes</taxon>
        <taxon>Chaetothyriomycetidae</taxon>
        <taxon>Chaetothyriales</taxon>
        <taxon>Herpotrichiellaceae</taxon>
        <taxon>Exophiala</taxon>
    </lineage>
</organism>
<dbReference type="VEuPathDB" id="FungiDB:A1O9_04933"/>
<protein>
    <submittedName>
        <fullName evidence="3">Uncharacterized protein</fullName>
    </submittedName>
</protein>
<feature type="compositionally biased region" description="Basic and acidic residues" evidence="2">
    <location>
        <begin position="199"/>
        <end position="208"/>
    </location>
</feature>
<sequence length="1262" mass="141284">MGKTKGKNVKLGAFEIQNDLLSDLIAAAGSENSLKAADGHNVDGWADEDIRTYNELLNERAKLEKEKTELEQKSSRHQTQRALLDEHATALDSFFKPQLGGEFKFTGQSSCCLDADADNTCVGDPHGRGFPCKHEVCKRAKSKGVSWVEMDTIKYYHARIMAEKSQRMQKALRKQRDVELVRVKKDDEEEFALRNRKNTNLDKGHRPTLDGSQPCKSDRNAPLDPSTLDMLASNDFLLDPRNSAILEAAKENEHIVRRIRARLDKIRHDVNAGRVSPADARVKLDQANLEMAEAERKNNEFRQMILDAEPALSHLQQPSPGSLSNVLSKTLASSNADAFSQALTVMKGFFSASDPHDVQTAITDLRSVLELNGPMSPVLQKSFQTLEEMLAKPNAKGFTVDVTTADGTTRTCNNVVEVMMNLRLKMQGKDPRSTIADADLNLDNDTMKANHECVEVEEVAKKDMERMVEKMAKDSDDTLMEALMVIKTRAILKSPIPPLSDIVLDTVISDLMFKRAANALILDANKGARLLELSGKLTKLVIETARKKPEKYILTLDLVKEHIVTTPTPPQTLLDALSKVEVQMSRFVAVQEAKKKKNKDESPLAAMLDITSQTLLHPQIASSTRHAITPEEGLHQLDALFDRGGRLANPKTLRDSMALHYRTFLELGPWEMFRIFAGYHIEPAFVFEPWDWEMNFFKANKEILFPPTHQCLEMIFDYQRRGICPGQTALVISQRLTCQIRIDFEAAKTNLKLIKGILSHHNSASNKNWFRTFNFIGQTMIDLFGALVVEISAWEKNDATIMAMDVAAMFCTFSLGASGQMQAYSNLKVLEEFIAAALVDYDKGKNLGRLHDTLGRFYHLCNDPRYLCSFQHKCRAQVQEEDKDKFKATFPVPLEVEEARSKPVEALPRPLKAFEGLKNQMPEPSAPPRHIPIISNVQYEPATDPGAVRSLLNALNSLDYINDLDPQSNKVNDQEIQFRKAIQKYKVKLNEDLDSYHEGRGAEYQKVLGQISSTTNDLKALHKDFVNGTQEKDISTKSRFSEHLDEESTVQENELGSQGISLRHVSRKSPSMVKTWLDITSESGNVQKKMTEASTASQREGRIQSSTAFETNHKRVLPTSTASQSSSTQPGSRATATAAMDTKTTITESTIKTAAKTSAHEPKFSPPEEKIKQQLTTFLNGVLNIGSDVKEMPDSVHKDVFQGVAKHLQDMARGHIDMAWIIAEGRNYTALQGWLRERFGSRPKKEDDDGYDNDDKVAATTA</sequence>